<organism evidence="10 11">
    <name type="scientific">Pedosphaera parvula (strain Ellin514)</name>
    <dbReference type="NCBI Taxonomy" id="320771"/>
    <lineage>
        <taxon>Bacteria</taxon>
        <taxon>Pseudomonadati</taxon>
        <taxon>Verrucomicrobiota</taxon>
        <taxon>Pedosphaerae</taxon>
        <taxon>Pedosphaerales</taxon>
        <taxon>Pedosphaeraceae</taxon>
        <taxon>Pedosphaera</taxon>
    </lineage>
</organism>
<feature type="domain" description="DNA topoisomerase type IIA subunit B" evidence="9">
    <location>
        <begin position="218"/>
        <end position="346"/>
    </location>
</feature>
<dbReference type="PANTHER" id="PTHR45866">
    <property type="entry name" value="DNA GYRASE/TOPOISOMERASE SUBUNIT B"/>
    <property type="match status" value="1"/>
</dbReference>
<accession>B9XLD1</accession>
<gene>
    <name evidence="10" type="ORF">Cflav_PD1882</name>
</gene>
<dbReference type="EMBL" id="ABOX02000029">
    <property type="protein sequence ID" value="EEF59334.1"/>
    <property type="molecule type" value="Genomic_DNA"/>
</dbReference>
<dbReference type="GO" id="GO:0005524">
    <property type="term" value="F:ATP binding"/>
    <property type="evidence" value="ECO:0007669"/>
    <property type="project" value="UniProtKB-KW"/>
</dbReference>
<evidence type="ECO:0000313" key="10">
    <source>
        <dbReference type="EMBL" id="EEF59334.1"/>
    </source>
</evidence>
<keyword evidence="7" id="KW-0238">DNA-binding</keyword>
<dbReference type="GO" id="GO:0003677">
    <property type="term" value="F:DNA binding"/>
    <property type="evidence" value="ECO:0007669"/>
    <property type="project" value="UniProtKB-KW"/>
</dbReference>
<dbReference type="RefSeq" id="WP_007416620.1">
    <property type="nucleotide sequence ID" value="NZ_ABOX02000029.1"/>
</dbReference>
<keyword evidence="8 10" id="KW-0413">Isomerase</keyword>
<evidence type="ECO:0000256" key="6">
    <source>
        <dbReference type="ARBA" id="ARBA00023029"/>
    </source>
</evidence>
<dbReference type="InterPro" id="IPR020568">
    <property type="entry name" value="Ribosomal_Su5_D2-typ_SF"/>
</dbReference>
<evidence type="ECO:0000259" key="9">
    <source>
        <dbReference type="Pfam" id="PF00204"/>
    </source>
</evidence>
<evidence type="ECO:0000313" key="11">
    <source>
        <dbReference type="Proteomes" id="UP000003688"/>
    </source>
</evidence>
<dbReference type="SUPFAM" id="SSF54211">
    <property type="entry name" value="Ribosomal protein S5 domain 2-like"/>
    <property type="match status" value="1"/>
</dbReference>
<comment type="caution">
    <text evidence="10">The sequence shown here is derived from an EMBL/GenBank/DDBJ whole genome shotgun (WGS) entry which is preliminary data.</text>
</comment>
<keyword evidence="5" id="KW-0067">ATP-binding</keyword>
<evidence type="ECO:0000256" key="8">
    <source>
        <dbReference type="ARBA" id="ARBA00023235"/>
    </source>
</evidence>
<dbReference type="Gene3D" id="3.30.230.10">
    <property type="match status" value="1"/>
</dbReference>
<evidence type="ECO:0000256" key="1">
    <source>
        <dbReference type="ARBA" id="ARBA00000185"/>
    </source>
</evidence>
<dbReference type="OrthoDB" id="2174747at2"/>
<evidence type="ECO:0000256" key="3">
    <source>
        <dbReference type="ARBA" id="ARBA00012895"/>
    </source>
</evidence>
<reference evidence="10 11" key="1">
    <citation type="journal article" date="2011" name="J. Bacteriol.">
        <title>Genome sequence of 'Pedosphaera parvula' Ellin514, an aerobic Verrucomicrobial isolate from pasture soil.</title>
        <authorList>
            <person name="Kant R."/>
            <person name="van Passel M.W."/>
            <person name="Sangwan P."/>
            <person name="Palva A."/>
            <person name="Lucas S."/>
            <person name="Copeland A."/>
            <person name="Lapidus A."/>
            <person name="Glavina Del Rio T."/>
            <person name="Dalin E."/>
            <person name="Tice H."/>
            <person name="Bruce D."/>
            <person name="Goodwin L."/>
            <person name="Pitluck S."/>
            <person name="Chertkov O."/>
            <person name="Larimer F.W."/>
            <person name="Land M.L."/>
            <person name="Hauser L."/>
            <person name="Brettin T.S."/>
            <person name="Detter J.C."/>
            <person name="Han S."/>
            <person name="de Vos W.M."/>
            <person name="Janssen P.H."/>
            <person name="Smidt H."/>
        </authorList>
    </citation>
    <scope>NUCLEOTIDE SEQUENCE [LARGE SCALE GENOMIC DNA]</scope>
    <source>
        <strain evidence="10 11">Ellin514</strain>
    </source>
</reference>
<proteinExistence type="inferred from homology"/>
<evidence type="ECO:0000256" key="5">
    <source>
        <dbReference type="ARBA" id="ARBA00022840"/>
    </source>
</evidence>
<comment type="similarity">
    <text evidence="2">Belongs to the type II topoisomerase GyrB family.</text>
</comment>
<name>B9XLD1_PEDPL</name>
<dbReference type="EC" id="5.6.2.2" evidence="3"/>
<dbReference type="GO" id="GO:0006265">
    <property type="term" value="P:DNA topological change"/>
    <property type="evidence" value="ECO:0007669"/>
    <property type="project" value="InterPro"/>
</dbReference>
<keyword evidence="6" id="KW-0799">Topoisomerase</keyword>
<dbReference type="InterPro" id="IPR036890">
    <property type="entry name" value="HATPase_C_sf"/>
</dbReference>
<dbReference type="Pfam" id="PF00204">
    <property type="entry name" value="DNA_gyraseB"/>
    <property type="match status" value="1"/>
</dbReference>
<keyword evidence="11" id="KW-1185">Reference proteome</keyword>
<dbReference type="InterPro" id="IPR013506">
    <property type="entry name" value="Topo_IIA_bsu_dom2"/>
</dbReference>
<sequence length="353" mass="39631">MAQYDSSHIAKMTFKEGVRKRPGMYFGLNGPAAIPYMLRYIINGVLDTTPDTFTGPIRITINSGTIITDCPSLSAPLFPPAELEQWFKLGSDMKPYHQSYASFVAAASDLFTLESCDGTQRARYEDHDDAPITRILSPATSPPFLRITFRPFAPVFGTITTAELCKISGMLRDFSLLQAGLATSNRADLLQHEIHHYYQDGLINFLFEADYLHHPHPPSHPDPLSFKATENKMTVEGHLRFTNGYTHQVRTWVNRQSTESGTHLEGLGLALSGIFPNPSRDFRDMAINTNFANYRNKTKVIVPHAMIAALHLRLPEPHFSGATRYNLSNPEARDFVHRAAAATLKQQWQALDR</sequence>
<dbReference type="Gene3D" id="3.30.565.10">
    <property type="entry name" value="Histidine kinase-like ATPase, C-terminal domain"/>
    <property type="match status" value="1"/>
</dbReference>
<evidence type="ECO:0000256" key="4">
    <source>
        <dbReference type="ARBA" id="ARBA00022741"/>
    </source>
</evidence>
<dbReference type="AlphaFoldDB" id="B9XLD1"/>
<evidence type="ECO:0000256" key="7">
    <source>
        <dbReference type="ARBA" id="ARBA00023125"/>
    </source>
</evidence>
<keyword evidence="4" id="KW-0547">Nucleotide-binding</keyword>
<dbReference type="InterPro" id="IPR014721">
    <property type="entry name" value="Ribsml_uS5_D2-typ_fold_subgr"/>
</dbReference>
<dbReference type="Proteomes" id="UP000003688">
    <property type="component" value="Unassembled WGS sequence"/>
</dbReference>
<evidence type="ECO:0000256" key="2">
    <source>
        <dbReference type="ARBA" id="ARBA00010708"/>
    </source>
</evidence>
<dbReference type="PANTHER" id="PTHR45866:SF1">
    <property type="entry name" value="DNA GYRASE SUBUNIT B, MITOCHONDRIAL"/>
    <property type="match status" value="1"/>
</dbReference>
<dbReference type="GO" id="GO:0003918">
    <property type="term" value="F:DNA topoisomerase type II (double strand cut, ATP-hydrolyzing) activity"/>
    <property type="evidence" value="ECO:0007669"/>
    <property type="project" value="UniProtKB-EC"/>
</dbReference>
<comment type="catalytic activity">
    <reaction evidence="1">
        <text>ATP-dependent breakage, passage and rejoining of double-stranded DNA.</text>
        <dbReference type="EC" id="5.6.2.2"/>
    </reaction>
</comment>
<protein>
    <recommendedName>
        <fullName evidence="3">DNA topoisomerase (ATP-hydrolyzing)</fullName>
        <ecNumber evidence="3">5.6.2.2</ecNumber>
    </recommendedName>
</protein>
<dbReference type="STRING" id="320771.Cflav_PD1882"/>